<gene>
    <name evidence="5" type="ORF">ENW73_03500</name>
</gene>
<dbReference type="PANTHER" id="PTHR44591">
    <property type="entry name" value="STRESS RESPONSE REGULATOR PROTEIN 1"/>
    <property type="match status" value="1"/>
</dbReference>
<proteinExistence type="predicted"/>
<dbReference type="InterPro" id="IPR050595">
    <property type="entry name" value="Bact_response_regulator"/>
</dbReference>
<organism evidence="5">
    <name type="scientific">candidate division WOR-3 bacterium</name>
    <dbReference type="NCBI Taxonomy" id="2052148"/>
    <lineage>
        <taxon>Bacteria</taxon>
        <taxon>Bacteria division WOR-3</taxon>
    </lineage>
</organism>
<dbReference type="EMBL" id="DTLI01000091">
    <property type="protein sequence ID" value="HHS51920.1"/>
    <property type="molecule type" value="Genomic_DNA"/>
</dbReference>
<dbReference type="PROSITE" id="PS50110">
    <property type="entry name" value="RESPONSE_REGULATORY"/>
    <property type="match status" value="1"/>
</dbReference>
<dbReference type="InterPro" id="IPR011006">
    <property type="entry name" value="CheY-like_superfamily"/>
</dbReference>
<evidence type="ECO:0000256" key="2">
    <source>
        <dbReference type="PROSITE-ProRule" id="PRU00169"/>
    </source>
</evidence>
<dbReference type="Gene3D" id="3.40.50.2300">
    <property type="match status" value="1"/>
</dbReference>
<protein>
    <submittedName>
        <fullName evidence="5">Response regulator</fullName>
    </submittedName>
</protein>
<dbReference type="Pfam" id="PF00072">
    <property type="entry name" value="Response_reg"/>
    <property type="match status" value="1"/>
</dbReference>
<keyword evidence="3" id="KW-0175">Coiled coil</keyword>
<sequence length="156" mass="17784">MAKKILIITNDLLPFNQLKESLEAIGYEIIMATDGITGLHKVNMETPDLIVIDYMLPQINGYGVCSLLKRDIRYRDLPVIMTTIFSNDHLGDGKEKPDFIFHRPFNIEAMVAKIKELLAIADAKKEEAKKQLAEQAEKWLRQHYIPGLEGQGIFSR</sequence>
<dbReference type="PANTHER" id="PTHR44591:SF3">
    <property type="entry name" value="RESPONSE REGULATORY DOMAIN-CONTAINING PROTEIN"/>
    <property type="match status" value="1"/>
</dbReference>
<feature type="coiled-coil region" evidence="3">
    <location>
        <begin position="107"/>
        <end position="138"/>
    </location>
</feature>
<dbReference type="GO" id="GO:0000160">
    <property type="term" value="P:phosphorelay signal transduction system"/>
    <property type="evidence" value="ECO:0007669"/>
    <property type="project" value="InterPro"/>
</dbReference>
<accession>A0A7C6ECP2</accession>
<keyword evidence="1 2" id="KW-0597">Phosphoprotein</keyword>
<dbReference type="SUPFAM" id="SSF52172">
    <property type="entry name" value="CheY-like"/>
    <property type="match status" value="1"/>
</dbReference>
<dbReference type="AlphaFoldDB" id="A0A7C6ECP2"/>
<name>A0A7C6ECP2_UNCW3</name>
<reference evidence="5" key="1">
    <citation type="journal article" date="2020" name="mSystems">
        <title>Genome- and Community-Level Interaction Insights into Carbon Utilization and Element Cycling Functions of Hydrothermarchaeota in Hydrothermal Sediment.</title>
        <authorList>
            <person name="Zhou Z."/>
            <person name="Liu Y."/>
            <person name="Xu W."/>
            <person name="Pan J."/>
            <person name="Luo Z.H."/>
            <person name="Li M."/>
        </authorList>
    </citation>
    <scope>NUCLEOTIDE SEQUENCE [LARGE SCALE GENOMIC DNA]</scope>
    <source>
        <strain evidence="5">SpSt-876</strain>
    </source>
</reference>
<feature type="domain" description="Response regulatory" evidence="4">
    <location>
        <begin position="4"/>
        <end position="118"/>
    </location>
</feature>
<evidence type="ECO:0000259" key="4">
    <source>
        <dbReference type="PROSITE" id="PS50110"/>
    </source>
</evidence>
<evidence type="ECO:0000256" key="3">
    <source>
        <dbReference type="SAM" id="Coils"/>
    </source>
</evidence>
<evidence type="ECO:0000313" key="5">
    <source>
        <dbReference type="EMBL" id="HHS51920.1"/>
    </source>
</evidence>
<evidence type="ECO:0000256" key="1">
    <source>
        <dbReference type="ARBA" id="ARBA00022553"/>
    </source>
</evidence>
<comment type="caution">
    <text evidence="5">The sequence shown here is derived from an EMBL/GenBank/DDBJ whole genome shotgun (WGS) entry which is preliminary data.</text>
</comment>
<feature type="modified residue" description="4-aspartylphosphate" evidence="2">
    <location>
        <position position="53"/>
    </location>
</feature>
<dbReference type="SMART" id="SM00448">
    <property type="entry name" value="REC"/>
    <property type="match status" value="1"/>
</dbReference>
<dbReference type="InterPro" id="IPR001789">
    <property type="entry name" value="Sig_transdc_resp-reg_receiver"/>
</dbReference>